<dbReference type="GO" id="GO:0003677">
    <property type="term" value="F:DNA binding"/>
    <property type="evidence" value="ECO:0007669"/>
    <property type="project" value="UniProtKB-KW"/>
</dbReference>
<dbReference type="InterPro" id="IPR035472">
    <property type="entry name" value="RpiR-like_SIS"/>
</dbReference>
<dbReference type="GO" id="GO:0003700">
    <property type="term" value="F:DNA-binding transcription factor activity"/>
    <property type="evidence" value="ECO:0007669"/>
    <property type="project" value="InterPro"/>
</dbReference>
<evidence type="ECO:0000313" key="5">
    <source>
        <dbReference type="EMBL" id="TGD24506.1"/>
    </source>
</evidence>
<comment type="caution">
    <text evidence="5">The sequence shown here is derived from an EMBL/GenBank/DDBJ whole genome shotgun (WGS) entry which is preliminary data.</text>
</comment>
<dbReference type="EMBL" id="RKLY01000005">
    <property type="protein sequence ID" value="TGD24506.1"/>
    <property type="molecule type" value="Genomic_DNA"/>
</dbReference>
<gene>
    <name evidence="5" type="ORF">EGT49_03010</name>
</gene>
<keyword evidence="1" id="KW-0805">Transcription regulation</keyword>
<dbReference type="Gene3D" id="3.40.50.10490">
    <property type="entry name" value="Glucose-6-phosphate isomerase like protein, domain 1"/>
    <property type="match status" value="1"/>
</dbReference>
<dbReference type="InterPro" id="IPR036388">
    <property type="entry name" value="WH-like_DNA-bd_sf"/>
</dbReference>
<evidence type="ECO:0000259" key="4">
    <source>
        <dbReference type="PROSITE" id="PS51071"/>
    </source>
</evidence>
<dbReference type="Pfam" id="PF01380">
    <property type="entry name" value="SIS"/>
    <property type="match status" value="1"/>
</dbReference>
<dbReference type="InterPro" id="IPR047640">
    <property type="entry name" value="RpiR-like"/>
</dbReference>
<evidence type="ECO:0000256" key="2">
    <source>
        <dbReference type="ARBA" id="ARBA00023125"/>
    </source>
</evidence>
<dbReference type="PANTHER" id="PTHR30514">
    <property type="entry name" value="GLUCOKINASE"/>
    <property type="match status" value="1"/>
</dbReference>
<dbReference type="CDD" id="cd05013">
    <property type="entry name" value="SIS_RpiR"/>
    <property type="match status" value="1"/>
</dbReference>
<feature type="domain" description="HTH rpiR-type" evidence="4">
    <location>
        <begin position="1"/>
        <end position="73"/>
    </location>
</feature>
<dbReference type="SUPFAM" id="SSF46689">
    <property type="entry name" value="Homeodomain-like"/>
    <property type="match status" value="1"/>
</dbReference>
<dbReference type="PROSITE" id="PS51071">
    <property type="entry name" value="HTH_RPIR"/>
    <property type="match status" value="1"/>
</dbReference>
<evidence type="ECO:0000256" key="3">
    <source>
        <dbReference type="ARBA" id="ARBA00023163"/>
    </source>
</evidence>
<organism evidence="5 6">
    <name type="scientific">Companilactobacillus suantsaicola</name>
    <dbReference type="NCBI Taxonomy" id="2487723"/>
    <lineage>
        <taxon>Bacteria</taxon>
        <taxon>Bacillati</taxon>
        <taxon>Bacillota</taxon>
        <taxon>Bacilli</taxon>
        <taxon>Lactobacillales</taxon>
        <taxon>Lactobacillaceae</taxon>
        <taxon>Companilactobacillus</taxon>
    </lineage>
</organism>
<dbReference type="GO" id="GO:0097367">
    <property type="term" value="F:carbohydrate derivative binding"/>
    <property type="evidence" value="ECO:0007669"/>
    <property type="project" value="InterPro"/>
</dbReference>
<dbReference type="InterPro" id="IPR009057">
    <property type="entry name" value="Homeodomain-like_sf"/>
</dbReference>
<name>A0A4Z0JR06_9LACO</name>
<dbReference type="PANTHER" id="PTHR30514:SF1">
    <property type="entry name" value="HTH-TYPE TRANSCRIPTIONAL REGULATOR HEXR-RELATED"/>
    <property type="match status" value="1"/>
</dbReference>
<dbReference type="GO" id="GO:1901135">
    <property type="term" value="P:carbohydrate derivative metabolic process"/>
    <property type="evidence" value="ECO:0007669"/>
    <property type="project" value="InterPro"/>
</dbReference>
<sequence>MLFLDHTPELTETDMIIYRVIVKNMNTVVYMRIRDLANITYCSTASIQRFCQKFDCAGWSEFKTRLKIYVSNKHLSQEYPTDLDSGEIVRSIMETDTSDGRKKIDEVARMLLTRKQVLWIGEGTSKILAEFGAVNYSSFVNLSLLIQNPIDNPIVDFDNTAADELCLIVCSVSGENHIIIKYIDNFIKHKVPVVAITNNVTSTIAKMSQYTLTYFATQQMIESDNVTTQTPAMFLIEKLIRRASSLKQAKKLEKPKKEL</sequence>
<evidence type="ECO:0000256" key="1">
    <source>
        <dbReference type="ARBA" id="ARBA00023015"/>
    </source>
</evidence>
<proteinExistence type="predicted"/>
<keyword evidence="6" id="KW-1185">Reference proteome</keyword>
<dbReference type="Pfam" id="PF01418">
    <property type="entry name" value="HTH_6"/>
    <property type="match status" value="1"/>
</dbReference>
<dbReference type="SUPFAM" id="SSF53697">
    <property type="entry name" value="SIS domain"/>
    <property type="match status" value="1"/>
</dbReference>
<dbReference type="OrthoDB" id="1648815at2"/>
<dbReference type="Gene3D" id="1.10.10.10">
    <property type="entry name" value="Winged helix-like DNA-binding domain superfamily/Winged helix DNA-binding domain"/>
    <property type="match status" value="1"/>
</dbReference>
<dbReference type="InterPro" id="IPR000281">
    <property type="entry name" value="HTH_RpiR"/>
</dbReference>
<dbReference type="RefSeq" id="WP_135371480.1">
    <property type="nucleotide sequence ID" value="NZ_RKLY01000005.1"/>
</dbReference>
<evidence type="ECO:0000313" key="6">
    <source>
        <dbReference type="Proteomes" id="UP000298021"/>
    </source>
</evidence>
<dbReference type="AlphaFoldDB" id="A0A4Z0JR06"/>
<dbReference type="Proteomes" id="UP000298021">
    <property type="component" value="Unassembled WGS sequence"/>
</dbReference>
<keyword evidence="3" id="KW-0804">Transcription</keyword>
<keyword evidence="2" id="KW-0238">DNA-binding</keyword>
<dbReference type="InterPro" id="IPR046348">
    <property type="entry name" value="SIS_dom_sf"/>
</dbReference>
<dbReference type="InterPro" id="IPR001347">
    <property type="entry name" value="SIS_dom"/>
</dbReference>
<accession>A0A4Z0JR06</accession>
<protein>
    <submittedName>
        <fullName evidence="5">MurR/RpiR family transcriptional regulator</fullName>
    </submittedName>
</protein>
<reference evidence="5 6" key="1">
    <citation type="submission" date="2018-10" db="EMBL/GenBank/DDBJ databases">
        <title>Lactobacillus sp. R7 and Lactobacillus sp. R19 isolated from fermented mustard green product of Taiwan.</title>
        <authorList>
            <person name="Lin S.-T."/>
        </authorList>
    </citation>
    <scope>NUCLEOTIDE SEQUENCE [LARGE SCALE GENOMIC DNA]</scope>
    <source>
        <strain evidence="5 6">BCRC 81127</strain>
    </source>
</reference>